<name>A0A9X4BMR6_9GAMM</name>
<comment type="caution">
    <text evidence="3">The sequence shown here is derived from an EMBL/GenBank/DDBJ whole genome shotgun (WGS) entry which is preliminary data.</text>
</comment>
<gene>
    <name evidence="3" type="ORF">OD750_024140</name>
</gene>
<dbReference type="InterPro" id="IPR023809">
    <property type="entry name" value="Thiopep_bacteriocin_synth_dom"/>
</dbReference>
<evidence type="ECO:0000313" key="3">
    <source>
        <dbReference type="EMBL" id="MDC8015629.1"/>
    </source>
</evidence>
<dbReference type="InterPro" id="IPR006827">
    <property type="entry name" value="Lant_deHydtase_N"/>
</dbReference>
<protein>
    <submittedName>
        <fullName evidence="3">Lantibiotic dehydratase</fullName>
    </submittedName>
</protein>
<keyword evidence="4" id="KW-1185">Reference proteome</keyword>
<proteinExistence type="predicted"/>
<organism evidence="3 4">
    <name type="scientific">Tahibacter soli</name>
    <dbReference type="NCBI Taxonomy" id="2983605"/>
    <lineage>
        <taxon>Bacteria</taxon>
        <taxon>Pseudomonadati</taxon>
        <taxon>Pseudomonadota</taxon>
        <taxon>Gammaproteobacteria</taxon>
        <taxon>Lysobacterales</taxon>
        <taxon>Rhodanobacteraceae</taxon>
        <taxon>Tahibacter</taxon>
    </lineage>
</organism>
<dbReference type="Pfam" id="PF04738">
    <property type="entry name" value="Lant_dehydr_N"/>
    <property type="match status" value="1"/>
</dbReference>
<dbReference type="Proteomes" id="UP001139971">
    <property type="component" value="Unassembled WGS sequence"/>
</dbReference>
<dbReference type="Pfam" id="PF14028">
    <property type="entry name" value="Lant_dehydr_C"/>
    <property type="match status" value="1"/>
</dbReference>
<dbReference type="NCBIfam" id="TIGR03891">
    <property type="entry name" value="thiopep_ocin"/>
    <property type="match status" value="1"/>
</dbReference>
<dbReference type="EMBL" id="JAOVZO020000020">
    <property type="protein sequence ID" value="MDC8015629.1"/>
    <property type="molecule type" value="Genomic_DNA"/>
</dbReference>
<reference evidence="3" key="1">
    <citation type="submission" date="2023-02" db="EMBL/GenBank/DDBJ databases">
        <title>Tahibacter soli sp. nov. isolated from soil.</title>
        <authorList>
            <person name="Baek J.H."/>
            <person name="Lee J.K."/>
            <person name="Choi D.G."/>
            <person name="Jeon C.O."/>
        </authorList>
    </citation>
    <scope>NUCLEOTIDE SEQUENCE</scope>
    <source>
        <strain evidence="3">BL</strain>
    </source>
</reference>
<evidence type="ECO:0000259" key="2">
    <source>
        <dbReference type="Pfam" id="PF14028"/>
    </source>
</evidence>
<sequence length="1087" mass="117518">MSLATPELAAKPAASPARKAVPGLFAAEDYFALRAPLMPVSRWLAGGASAADRAASLASLRALWDDARVREAVLLASSSLHERLSGWDWNASNEKGAKLAQALYRYVARMCTRPTPFGLFASLSLGREGAVGGLDLDAASRLRRHTRLDTSTVAALGEKLARDPALRPRLRVRRNDCGHAVGDRWHYVEWELKSEVRRYTLSSVAASEYLDVALRCADGDGCDIEAIVAALCAADAEIERADALEFIDSLIDSRLLVPTLEPCVTGRECLPVLIDELLALAPDAPGLPELGAARDRLAALDAADLGQPAATYDAVADALAPLDANLRRDRLFQVDLYRDVEGLRLPHEVLAEVARAAEAFVSLGAWRNGPLDDFARRFAQRYEERRVPLLDVLDEETGIGSGRAAAVPSALLDGVAWSGGGEAAAGGVRGDALMLARWHDAIARGVDEIVLDAKDLPTLSDTERAGVPHSLAAMATLLAPDAAALAQGDYAIVMHSVWGPSAINLLGRFCFGDGELAECARASLRAESASEPDAVFAEIVHLPQERLGNVVCRPLLRDYEIPVLGRSGAPADRRIALDDLDVEVQGRSVRLYSRRLGKRVIPRMSNAHNYGADTLGVYRFLCQVQYQESVMGGFSWGSQLGNLPRLPRLRHGRVVLAPAQWQVKADGAKALVDADDAARGAAAAAWRQSLGLPRLVGIVEFDNVLAIDFDNPVAVDTLVDALKQKRALTLIELNADPAQLCVGRDGDRYAHEIVLPLKRASAPAGASADESNPRQRELRKRYEAKTGALAVDAAQRCRLPGSDWLYYRVYGGASVLDRVLVDRLAPLADALRASGACADWFYIRYADPDWHLRLRLTGDPARLAGEAMPRLADALAQLRGEGSIVRVDIGSYDREIERYGGLDGMALCERWFAQDSRLVANLLRELRGAPPAARWQLAAAALVRGLGDFGLDAEARADLFAYQAGRFLDEFSMRKQRLATLGNKYREFSGSLQAICAGALPEGLPDPAAVAAALDADALERRRIGDALRETEAAGKLHGTVASVLPSLVHMSCNRWFTDNGRAHEMVLYELIRRGCEAVRARARSGA</sequence>
<dbReference type="RefSeq" id="WP_263541182.1">
    <property type="nucleotide sequence ID" value="NZ_JAOVZO020000020.1"/>
</dbReference>
<evidence type="ECO:0000313" key="4">
    <source>
        <dbReference type="Proteomes" id="UP001139971"/>
    </source>
</evidence>
<feature type="domain" description="Thiopeptide-type bacteriocin biosynthesis" evidence="2">
    <location>
        <begin position="804"/>
        <end position="1074"/>
    </location>
</feature>
<feature type="domain" description="Lantibiotic dehydratase N-terminal" evidence="1">
    <location>
        <begin position="66"/>
        <end position="718"/>
    </location>
</feature>
<evidence type="ECO:0000259" key="1">
    <source>
        <dbReference type="Pfam" id="PF04738"/>
    </source>
</evidence>
<accession>A0A9X4BMR6</accession>
<dbReference type="AlphaFoldDB" id="A0A9X4BMR6"/>